<protein>
    <submittedName>
        <fullName evidence="1">Uncharacterized protein</fullName>
    </submittedName>
</protein>
<name>A0ABP1R2P8_9HEXA</name>
<evidence type="ECO:0000313" key="1">
    <source>
        <dbReference type="EMBL" id="CAL8116100.1"/>
    </source>
</evidence>
<dbReference type="EMBL" id="CAXLJM020000051">
    <property type="protein sequence ID" value="CAL8116100.1"/>
    <property type="molecule type" value="Genomic_DNA"/>
</dbReference>
<proteinExistence type="predicted"/>
<reference evidence="1 2" key="1">
    <citation type="submission" date="2024-08" db="EMBL/GenBank/DDBJ databases">
        <authorList>
            <person name="Cucini C."/>
            <person name="Frati F."/>
        </authorList>
    </citation>
    <scope>NUCLEOTIDE SEQUENCE [LARGE SCALE GENOMIC DNA]</scope>
</reference>
<evidence type="ECO:0000313" key="2">
    <source>
        <dbReference type="Proteomes" id="UP001642540"/>
    </source>
</evidence>
<gene>
    <name evidence="1" type="ORF">ODALV1_LOCUS17156</name>
</gene>
<sequence>MEGLSSELQYLDFDDLLSIGTIQEGYGLTSGKDGKNKVLKTSQKRKLKDIEEPVTVAPRPGINQIPLLQGYA</sequence>
<accession>A0ABP1R2P8</accession>
<dbReference type="Proteomes" id="UP001642540">
    <property type="component" value="Unassembled WGS sequence"/>
</dbReference>
<comment type="caution">
    <text evidence="1">The sequence shown here is derived from an EMBL/GenBank/DDBJ whole genome shotgun (WGS) entry which is preliminary data.</text>
</comment>
<organism evidence="1 2">
    <name type="scientific">Orchesella dallaii</name>
    <dbReference type="NCBI Taxonomy" id="48710"/>
    <lineage>
        <taxon>Eukaryota</taxon>
        <taxon>Metazoa</taxon>
        <taxon>Ecdysozoa</taxon>
        <taxon>Arthropoda</taxon>
        <taxon>Hexapoda</taxon>
        <taxon>Collembola</taxon>
        <taxon>Entomobryomorpha</taxon>
        <taxon>Entomobryoidea</taxon>
        <taxon>Orchesellidae</taxon>
        <taxon>Orchesellinae</taxon>
        <taxon>Orchesella</taxon>
    </lineage>
</organism>
<keyword evidence="2" id="KW-1185">Reference proteome</keyword>